<protein>
    <recommendedName>
        <fullName evidence="1">Choline/carnitine acyltransferase domain-containing protein</fullName>
    </recommendedName>
</protein>
<dbReference type="Proteomes" id="UP000235388">
    <property type="component" value="Unassembled WGS sequence"/>
</dbReference>
<comment type="caution">
    <text evidence="2">The sequence shown here is derived from an EMBL/GenBank/DDBJ whole genome shotgun (WGS) entry which is preliminary data.</text>
</comment>
<evidence type="ECO:0000313" key="3">
    <source>
        <dbReference type="Proteomes" id="UP000235388"/>
    </source>
</evidence>
<dbReference type="Gene3D" id="3.30.559.70">
    <property type="entry name" value="Choline/Carnitine o-acyltransferase, domain 2"/>
    <property type="match status" value="1"/>
</dbReference>
<name>A0A2N5VBE3_9BASI</name>
<dbReference type="EMBL" id="PGCJ01000112">
    <property type="protein sequence ID" value="PLW47236.1"/>
    <property type="molecule type" value="Genomic_DNA"/>
</dbReference>
<dbReference type="OrthoDB" id="240216at2759"/>
<dbReference type="STRING" id="200324.A0A2N5VBE3"/>
<sequence>MLHHLAADGGWDLVKLGAQLGFTIWSGGGENRVFDEHQLIVCENRQSGFNGEHSYMDTTPVARMNNWMIGALSSQMIDLGSSSDS</sequence>
<feature type="domain" description="Choline/carnitine acyltransferase" evidence="1">
    <location>
        <begin position="24"/>
        <end position="77"/>
    </location>
</feature>
<dbReference type="AlphaFoldDB" id="A0A2N5VBE3"/>
<evidence type="ECO:0000313" key="2">
    <source>
        <dbReference type="EMBL" id="PLW47236.1"/>
    </source>
</evidence>
<dbReference type="SUPFAM" id="SSF52777">
    <property type="entry name" value="CoA-dependent acyltransferases"/>
    <property type="match status" value="1"/>
</dbReference>
<dbReference type="InterPro" id="IPR042231">
    <property type="entry name" value="Cho/carn_acyl_trans_2"/>
</dbReference>
<dbReference type="Pfam" id="PF00755">
    <property type="entry name" value="Carn_acyltransf"/>
    <property type="match status" value="1"/>
</dbReference>
<proteinExistence type="predicted"/>
<accession>A0A2N5VBE3</accession>
<gene>
    <name evidence="2" type="ORF">PCANC_12413</name>
</gene>
<reference evidence="2 3" key="1">
    <citation type="submission" date="2017-11" db="EMBL/GenBank/DDBJ databases">
        <title>De novo assembly and phasing of dikaryotic genomes from two isolates of Puccinia coronata f. sp. avenae, the causal agent of oat crown rust.</title>
        <authorList>
            <person name="Miller M.E."/>
            <person name="Zhang Y."/>
            <person name="Omidvar V."/>
            <person name="Sperschneider J."/>
            <person name="Schwessinger B."/>
            <person name="Raley C."/>
            <person name="Palmer J.M."/>
            <person name="Garnica D."/>
            <person name="Upadhyaya N."/>
            <person name="Rathjen J."/>
            <person name="Taylor J.M."/>
            <person name="Park R.F."/>
            <person name="Dodds P.N."/>
            <person name="Hirsch C.D."/>
            <person name="Kianian S.F."/>
            <person name="Figueroa M."/>
        </authorList>
    </citation>
    <scope>NUCLEOTIDE SEQUENCE [LARGE SCALE GENOMIC DNA]</scope>
    <source>
        <strain evidence="2">12NC29</strain>
    </source>
</reference>
<evidence type="ECO:0000259" key="1">
    <source>
        <dbReference type="Pfam" id="PF00755"/>
    </source>
</evidence>
<dbReference type="InterPro" id="IPR039551">
    <property type="entry name" value="Cho/carn_acyl_trans"/>
</dbReference>
<keyword evidence="3" id="KW-1185">Reference proteome</keyword>
<organism evidence="2 3">
    <name type="scientific">Puccinia coronata f. sp. avenae</name>
    <dbReference type="NCBI Taxonomy" id="200324"/>
    <lineage>
        <taxon>Eukaryota</taxon>
        <taxon>Fungi</taxon>
        <taxon>Dikarya</taxon>
        <taxon>Basidiomycota</taxon>
        <taxon>Pucciniomycotina</taxon>
        <taxon>Pucciniomycetes</taxon>
        <taxon>Pucciniales</taxon>
        <taxon>Pucciniaceae</taxon>
        <taxon>Puccinia</taxon>
    </lineage>
</organism>